<reference evidence="4" key="2">
    <citation type="journal article" date="2021" name="PeerJ">
        <title>Extensive microbial diversity within the chicken gut microbiome revealed by metagenomics and culture.</title>
        <authorList>
            <person name="Gilroy R."/>
            <person name="Ravi A."/>
            <person name="Getino M."/>
            <person name="Pursley I."/>
            <person name="Horton D.L."/>
            <person name="Alikhan N.F."/>
            <person name="Baker D."/>
            <person name="Gharbi K."/>
            <person name="Hall N."/>
            <person name="Watson M."/>
            <person name="Adriaenssens E.M."/>
            <person name="Foster-Nyarko E."/>
            <person name="Jarju S."/>
            <person name="Secka A."/>
            <person name="Antonio M."/>
            <person name="Oren A."/>
            <person name="Chaudhuri R.R."/>
            <person name="La Ragione R."/>
            <person name="Hildebrand F."/>
            <person name="Pallen M.J."/>
        </authorList>
    </citation>
    <scope>NUCLEOTIDE SEQUENCE</scope>
    <source>
        <strain evidence="4">CHK183-6373</strain>
    </source>
</reference>
<dbReference type="SUPFAM" id="SSF55874">
    <property type="entry name" value="ATPase domain of HSP90 chaperone/DNA topoisomerase II/histidine kinase"/>
    <property type="match status" value="1"/>
</dbReference>
<name>A0A9D1TCU8_9FIRM</name>
<reference evidence="4" key="1">
    <citation type="submission" date="2020-10" db="EMBL/GenBank/DDBJ databases">
        <authorList>
            <person name="Gilroy R."/>
        </authorList>
    </citation>
    <scope>NUCLEOTIDE SEQUENCE</scope>
    <source>
        <strain evidence="4">CHK183-6373</strain>
    </source>
</reference>
<dbReference type="Pfam" id="PF14501">
    <property type="entry name" value="HATPase_c_5"/>
    <property type="match status" value="1"/>
</dbReference>
<evidence type="ECO:0000313" key="5">
    <source>
        <dbReference type="Proteomes" id="UP000886884"/>
    </source>
</evidence>
<feature type="coiled-coil region" evidence="1">
    <location>
        <begin position="200"/>
        <end position="232"/>
    </location>
</feature>
<gene>
    <name evidence="4" type="ORF">IAA64_05960</name>
</gene>
<dbReference type="EMBL" id="DVOT01000109">
    <property type="protein sequence ID" value="HIV27493.1"/>
    <property type="molecule type" value="Genomic_DNA"/>
</dbReference>
<keyword evidence="1" id="KW-0175">Coiled coil</keyword>
<dbReference type="PANTHER" id="PTHR40448:SF1">
    <property type="entry name" value="TWO-COMPONENT SENSOR HISTIDINE KINASE"/>
    <property type="match status" value="1"/>
</dbReference>
<evidence type="ECO:0000256" key="2">
    <source>
        <dbReference type="SAM" id="Phobius"/>
    </source>
</evidence>
<feature type="transmembrane region" description="Helical" evidence="2">
    <location>
        <begin position="84"/>
        <end position="104"/>
    </location>
</feature>
<evidence type="ECO:0000313" key="4">
    <source>
        <dbReference type="EMBL" id="HIV27493.1"/>
    </source>
</evidence>
<sequence>MMEYVPMISYFLTNEMRLLCGLFLVARVMHFLPKRKLLLLSAAGGVWVTALQMAGWPAMGVLTVEWLVITAVAWHCLRGKLNLCLFLVFFYEVGVGLWDFLLQAGLGIAFRSENFVHPNAMESLAGIWLVRLLMAIGAIPLIKQDQPNAGTLRALSVLVILGMVGAVTLSEQTILPLDEDLVGTWVILSVILLFAILFYRVNQQREMEAEIAKLKQEQAEIVERDYQALRRTYADNAKLYHDLHNHIEAIYQCLIQGDTQAAIRYCEDLRTPMRQISQTIWTGDKALDCLISSKMALAEQEQIKTKVNIEYPHNTNIRSVDLTTILGNLLDNALEAAKAAPEGLRFLNLTIRRINAMLIIKVENGYGNAPLQENGKLLTAKKDKAFHGWGLKSVQTAADRYDGAISTHYKDHVFQSVVTLSFQPVKTA</sequence>
<keyword evidence="2" id="KW-0812">Transmembrane</keyword>
<dbReference type="InterPro" id="IPR036890">
    <property type="entry name" value="HATPase_C_sf"/>
</dbReference>
<feature type="transmembrane region" description="Helical" evidence="2">
    <location>
        <begin position="181"/>
        <end position="199"/>
    </location>
</feature>
<accession>A0A9D1TCU8</accession>
<evidence type="ECO:0000259" key="3">
    <source>
        <dbReference type="Pfam" id="PF14501"/>
    </source>
</evidence>
<dbReference type="Gene3D" id="3.30.565.10">
    <property type="entry name" value="Histidine kinase-like ATPase, C-terminal domain"/>
    <property type="match status" value="1"/>
</dbReference>
<keyword evidence="4" id="KW-0808">Transferase</keyword>
<dbReference type="GO" id="GO:0042802">
    <property type="term" value="F:identical protein binding"/>
    <property type="evidence" value="ECO:0007669"/>
    <property type="project" value="TreeGrafter"/>
</dbReference>
<organism evidence="4 5">
    <name type="scientific">Candidatus Ornithocaccomicrobium faecavium</name>
    <dbReference type="NCBI Taxonomy" id="2840890"/>
    <lineage>
        <taxon>Bacteria</taxon>
        <taxon>Bacillati</taxon>
        <taxon>Bacillota</taxon>
        <taxon>Clostridia</taxon>
        <taxon>Candidatus Ornithocaccomicrobium</taxon>
    </lineage>
</organism>
<keyword evidence="4" id="KW-0418">Kinase</keyword>
<keyword evidence="2" id="KW-1133">Transmembrane helix</keyword>
<keyword evidence="2" id="KW-0472">Membrane</keyword>
<dbReference type="AlphaFoldDB" id="A0A9D1TCU8"/>
<dbReference type="InterPro" id="IPR032834">
    <property type="entry name" value="NatK-like_C"/>
</dbReference>
<proteinExistence type="predicted"/>
<feature type="transmembrane region" description="Helical" evidence="2">
    <location>
        <begin position="6"/>
        <end position="25"/>
    </location>
</feature>
<dbReference type="GO" id="GO:0016301">
    <property type="term" value="F:kinase activity"/>
    <property type="evidence" value="ECO:0007669"/>
    <property type="project" value="UniProtKB-KW"/>
</dbReference>
<feature type="transmembrane region" description="Helical" evidence="2">
    <location>
        <begin position="154"/>
        <end position="175"/>
    </location>
</feature>
<dbReference type="CDD" id="cd16935">
    <property type="entry name" value="HATPase_AgrC-ComD-like"/>
    <property type="match status" value="1"/>
</dbReference>
<protein>
    <submittedName>
        <fullName evidence="4">Sensor histidine kinase</fullName>
    </submittedName>
</protein>
<evidence type="ECO:0000256" key="1">
    <source>
        <dbReference type="SAM" id="Coils"/>
    </source>
</evidence>
<feature type="transmembrane region" description="Helical" evidence="2">
    <location>
        <begin position="60"/>
        <end position="77"/>
    </location>
</feature>
<dbReference type="PANTHER" id="PTHR40448">
    <property type="entry name" value="TWO-COMPONENT SENSOR HISTIDINE KINASE"/>
    <property type="match status" value="1"/>
</dbReference>
<comment type="caution">
    <text evidence="4">The sequence shown here is derived from an EMBL/GenBank/DDBJ whole genome shotgun (WGS) entry which is preliminary data.</text>
</comment>
<dbReference type="Proteomes" id="UP000886884">
    <property type="component" value="Unassembled WGS sequence"/>
</dbReference>
<feature type="transmembrane region" description="Helical" evidence="2">
    <location>
        <begin position="124"/>
        <end position="142"/>
    </location>
</feature>
<feature type="domain" description="Sensor histidine kinase NatK-like C-terminal" evidence="3">
    <location>
        <begin position="319"/>
        <end position="419"/>
    </location>
</feature>